<keyword evidence="3" id="KW-0285">Flavoprotein</keyword>
<dbReference type="InterPro" id="IPR007867">
    <property type="entry name" value="GMC_OxRtase_C"/>
</dbReference>
<keyword evidence="3" id="KW-0274">FAD</keyword>
<evidence type="ECO:0000259" key="5">
    <source>
        <dbReference type="Pfam" id="PF05199"/>
    </source>
</evidence>
<dbReference type="InterPro" id="IPR012132">
    <property type="entry name" value="GMC_OxRdtase"/>
</dbReference>
<comment type="similarity">
    <text evidence="2">Belongs to the GMC oxidoreductase family.</text>
</comment>
<evidence type="ECO:0000259" key="4">
    <source>
        <dbReference type="Pfam" id="PF00732"/>
    </source>
</evidence>
<name>A0A8H6WUJ1_9AGAR</name>
<dbReference type="SUPFAM" id="SSF54373">
    <property type="entry name" value="FAD-linked reductases, C-terminal domain"/>
    <property type="match status" value="1"/>
</dbReference>
<dbReference type="EMBL" id="JACAZI010000034">
    <property type="protein sequence ID" value="KAF7328864.1"/>
    <property type="molecule type" value="Genomic_DNA"/>
</dbReference>
<reference evidence="6" key="1">
    <citation type="submission" date="2020-05" db="EMBL/GenBank/DDBJ databases">
        <title>Mycena genomes resolve the evolution of fungal bioluminescence.</title>
        <authorList>
            <person name="Tsai I.J."/>
        </authorList>
    </citation>
    <scope>NUCLEOTIDE SEQUENCE</scope>
    <source>
        <strain evidence="6">CCC161011</strain>
    </source>
</reference>
<dbReference type="Pfam" id="PF00732">
    <property type="entry name" value="GMC_oxred_N"/>
    <property type="match status" value="1"/>
</dbReference>
<dbReference type="Gene3D" id="3.50.50.60">
    <property type="entry name" value="FAD/NAD(P)-binding domain"/>
    <property type="match status" value="1"/>
</dbReference>
<dbReference type="PIRSF" id="PIRSF000137">
    <property type="entry name" value="Alcohol_oxidase"/>
    <property type="match status" value="1"/>
</dbReference>
<gene>
    <name evidence="6" type="ORF">MVEN_02516100</name>
</gene>
<dbReference type="PANTHER" id="PTHR11552:SF100">
    <property type="entry name" value="DEHYDROGENASE, PUTATIVE (AFU_ORTHOLOGUE AFUA_5G00630)-RELATED"/>
    <property type="match status" value="1"/>
</dbReference>
<feature type="domain" description="Glucose-methanol-choline oxidoreductase N-terminal" evidence="4">
    <location>
        <begin position="290"/>
        <end position="403"/>
    </location>
</feature>
<comment type="caution">
    <text evidence="6">The sequence shown here is derived from an EMBL/GenBank/DDBJ whole genome shotgun (WGS) entry which is preliminary data.</text>
</comment>
<evidence type="ECO:0000256" key="3">
    <source>
        <dbReference type="PIRSR" id="PIRSR000137-2"/>
    </source>
</evidence>
<dbReference type="InterPro" id="IPR000172">
    <property type="entry name" value="GMC_OxRdtase_N"/>
</dbReference>
<dbReference type="Gene3D" id="3.30.560.10">
    <property type="entry name" value="Glucose Oxidase, domain 3"/>
    <property type="match status" value="1"/>
</dbReference>
<evidence type="ECO:0000313" key="7">
    <source>
        <dbReference type="Proteomes" id="UP000620124"/>
    </source>
</evidence>
<protein>
    <submittedName>
        <fullName evidence="6">Choline dehydrogenase</fullName>
    </submittedName>
</protein>
<proteinExistence type="inferred from homology"/>
<dbReference type="InterPro" id="IPR036188">
    <property type="entry name" value="FAD/NAD-bd_sf"/>
</dbReference>
<dbReference type="PANTHER" id="PTHR11552">
    <property type="entry name" value="GLUCOSE-METHANOL-CHOLINE GMC OXIDOREDUCTASE"/>
    <property type="match status" value="1"/>
</dbReference>
<comment type="cofactor">
    <cofactor evidence="1 3">
        <name>FAD</name>
        <dbReference type="ChEBI" id="CHEBI:57692"/>
    </cofactor>
</comment>
<dbReference type="GO" id="GO:0016614">
    <property type="term" value="F:oxidoreductase activity, acting on CH-OH group of donors"/>
    <property type="evidence" value="ECO:0007669"/>
    <property type="project" value="InterPro"/>
</dbReference>
<dbReference type="OrthoDB" id="269227at2759"/>
<accession>A0A8H6WUJ1</accession>
<sequence>MALLAAAMDRWTHRTRPIRFAYSLPRRLFASFHNAPTKKMQPCITIAAVALLSFARAALQSCPDLTHATDVFDFVVVGSGAGGGPLASRLAENGFSVFLVDAGNDVNTFNTTLPAYFARATEDETTELAYNINEFSDPGSRIAWYPRARALGGSTIHNAMINIIAGTQGDFNDIAATFDDQSWSRRNMQKYFKKIEKNLSILPTLLTRGDHGFTGWLKTTLLPYLNLLHNLNVMDPQLLTVFGSLTLSPFTLLSNPPILDLNSLANDGSVGVNTPSFTIDENHVRSSVYNRLTAVHDSTSKLNITLNTLVTRILLCQGSDGLPTAYGVEIAPDTALPVAGNFQGKQDLKVRSVMARHEVIISAVAKVPYQLMLSGIGNSAELSEFGIETVVDLPGVGTNLQDHDEIAVVWKLKDNFKLTNGCTFLSDTAQDPCLEDWIQSNHKNGYSFNPVLAVFINKSKESLKASSEASFPLGPNCNLELIFLLGFSQQIADNPNGLTAIVLRAHPSSRGFVKLTGPHPQDPLNIAKMHFEADEGPEDLKALADGINRIRSLVKNSLIDDYVVEEALPGSGANLTQYLLDRVFGHHACCTNPIGKDDGMLKSPP</sequence>
<evidence type="ECO:0000313" key="6">
    <source>
        <dbReference type="EMBL" id="KAF7328864.1"/>
    </source>
</evidence>
<dbReference type="Proteomes" id="UP000620124">
    <property type="component" value="Unassembled WGS sequence"/>
</dbReference>
<dbReference type="SUPFAM" id="SSF51905">
    <property type="entry name" value="FAD/NAD(P)-binding domain"/>
    <property type="match status" value="1"/>
</dbReference>
<dbReference type="GO" id="GO:0050660">
    <property type="term" value="F:flavin adenine dinucleotide binding"/>
    <property type="evidence" value="ECO:0007669"/>
    <property type="project" value="InterPro"/>
</dbReference>
<evidence type="ECO:0000256" key="2">
    <source>
        <dbReference type="ARBA" id="ARBA00010790"/>
    </source>
</evidence>
<feature type="binding site" evidence="3">
    <location>
        <position position="310"/>
    </location>
    <ligand>
        <name>FAD</name>
        <dbReference type="ChEBI" id="CHEBI:57692"/>
    </ligand>
</feature>
<dbReference type="Pfam" id="PF05199">
    <property type="entry name" value="GMC_oxred_C"/>
    <property type="match status" value="1"/>
</dbReference>
<organism evidence="6 7">
    <name type="scientific">Mycena venus</name>
    <dbReference type="NCBI Taxonomy" id="2733690"/>
    <lineage>
        <taxon>Eukaryota</taxon>
        <taxon>Fungi</taxon>
        <taxon>Dikarya</taxon>
        <taxon>Basidiomycota</taxon>
        <taxon>Agaricomycotina</taxon>
        <taxon>Agaricomycetes</taxon>
        <taxon>Agaricomycetidae</taxon>
        <taxon>Agaricales</taxon>
        <taxon>Marasmiineae</taxon>
        <taxon>Mycenaceae</taxon>
        <taxon>Mycena</taxon>
    </lineage>
</organism>
<feature type="domain" description="Glucose-methanol-choline oxidoreductase C-terminal" evidence="5">
    <location>
        <begin position="507"/>
        <end position="598"/>
    </location>
</feature>
<evidence type="ECO:0000256" key="1">
    <source>
        <dbReference type="ARBA" id="ARBA00001974"/>
    </source>
</evidence>
<dbReference type="AlphaFoldDB" id="A0A8H6WUJ1"/>
<keyword evidence="7" id="KW-1185">Reference proteome</keyword>